<evidence type="ECO:0000313" key="1">
    <source>
        <dbReference type="EMBL" id="GGH79941.1"/>
    </source>
</evidence>
<proteinExistence type="predicted"/>
<gene>
    <name evidence="1" type="ORF">GCM10007096_15610</name>
</gene>
<dbReference type="AlphaFoldDB" id="A0A8J2ZVR2"/>
<accession>A0A8J2ZVR2</accession>
<evidence type="ECO:0000313" key="2">
    <source>
        <dbReference type="Proteomes" id="UP000656813"/>
    </source>
</evidence>
<organism evidence="1 2">
    <name type="scientific">Pullulanibacillus pueri</name>
    <dbReference type="NCBI Taxonomy" id="1437324"/>
    <lineage>
        <taxon>Bacteria</taxon>
        <taxon>Bacillati</taxon>
        <taxon>Bacillota</taxon>
        <taxon>Bacilli</taxon>
        <taxon>Bacillales</taxon>
        <taxon>Sporolactobacillaceae</taxon>
        <taxon>Pullulanibacillus</taxon>
    </lineage>
</organism>
<sequence>MSSRTTDKDGWDDSGSDQYVEEFLYHLEADPYELTNLIHDRSYQKIKEDLQERLLKRMVEVGEARPTIIQATRER</sequence>
<name>A0A8J2ZVR2_9BACL</name>
<reference evidence="1" key="2">
    <citation type="submission" date="2020-09" db="EMBL/GenBank/DDBJ databases">
        <authorList>
            <person name="Sun Q."/>
            <person name="Zhou Y."/>
        </authorList>
    </citation>
    <scope>NUCLEOTIDE SEQUENCE</scope>
    <source>
        <strain evidence="1">CGMCC 1.12777</strain>
    </source>
</reference>
<dbReference type="SUPFAM" id="SSF53649">
    <property type="entry name" value="Alkaline phosphatase-like"/>
    <property type="match status" value="1"/>
</dbReference>
<dbReference type="Gene3D" id="3.40.720.10">
    <property type="entry name" value="Alkaline Phosphatase, subunit A"/>
    <property type="match status" value="1"/>
</dbReference>
<dbReference type="InterPro" id="IPR017850">
    <property type="entry name" value="Alkaline_phosphatase_core_sf"/>
</dbReference>
<dbReference type="RefSeq" id="WP_188496841.1">
    <property type="nucleotide sequence ID" value="NZ_BMFV01000009.1"/>
</dbReference>
<dbReference type="Proteomes" id="UP000656813">
    <property type="component" value="Unassembled WGS sequence"/>
</dbReference>
<comment type="caution">
    <text evidence="1">The sequence shown here is derived from an EMBL/GenBank/DDBJ whole genome shotgun (WGS) entry which is preliminary data.</text>
</comment>
<dbReference type="EMBL" id="BMFV01000009">
    <property type="protein sequence ID" value="GGH79941.1"/>
    <property type="molecule type" value="Genomic_DNA"/>
</dbReference>
<keyword evidence="2" id="KW-1185">Reference proteome</keyword>
<protein>
    <recommendedName>
        <fullName evidence="3">N-sulphoglucosamine sulphohydrolase C-terminal domain-containing protein</fullName>
    </recommendedName>
</protein>
<reference evidence="1" key="1">
    <citation type="journal article" date="2014" name="Int. J. Syst. Evol. Microbiol.">
        <title>Complete genome sequence of Corynebacterium casei LMG S-19264T (=DSM 44701T), isolated from a smear-ripened cheese.</title>
        <authorList>
            <consortium name="US DOE Joint Genome Institute (JGI-PGF)"/>
            <person name="Walter F."/>
            <person name="Albersmeier A."/>
            <person name="Kalinowski J."/>
            <person name="Ruckert C."/>
        </authorList>
    </citation>
    <scope>NUCLEOTIDE SEQUENCE</scope>
    <source>
        <strain evidence="1">CGMCC 1.12777</strain>
    </source>
</reference>
<evidence type="ECO:0008006" key="3">
    <source>
        <dbReference type="Google" id="ProtNLM"/>
    </source>
</evidence>